<dbReference type="SMART" id="SM00754">
    <property type="entry name" value="CHRD"/>
    <property type="match status" value="4"/>
</dbReference>
<dbReference type="Pfam" id="PF07452">
    <property type="entry name" value="CHRD"/>
    <property type="match status" value="4"/>
</dbReference>
<protein>
    <submittedName>
        <fullName evidence="2">CHRD domain-containing protein</fullName>
    </submittedName>
</protein>
<gene>
    <name evidence="2" type="ORF">IPO85_17850</name>
</gene>
<dbReference type="PROSITE" id="PS50933">
    <property type="entry name" value="CHRD"/>
    <property type="match status" value="1"/>
</dbReference>
<proteinExistence type="predicted"/>
<dbReference type="Proteomes" id="UP000808349">
    <property type="component" value="Unassembled WGS sequence"/>
</dbReference>
<dbReference type="AlphaFoldDB" id="A0A9D7XJ49"/>
<evidence type="ECO:0000313" key="2">
    <source>
        <dbReference type="EMBL" id="MBK9719338.1"/>
    </source>
</evidence>
<organism evidence="2 3">
    <name type="scientific">Candidatus Defluviibacterium haderslevense</name>
    <dbReference type="NCBI Taxonomy" id="2981993"/>
    <lineage>
        <taxon>Bacteria</taxon>
        <taxon>Pseudomonadati</taxon>
        <taxon>Bacteroidota</taxon>
        <taxon>Saprospiria</taxon>
        <taxon>Saprospirales</taxon>
        <taxon>Saprospiraceae</taxon>
        <taxon>Candidatus Defluviibacterium</taxon>
    </lineage>
</organism>
<sequence length="596" mass="65715">MKKLFLSFIYTLFIVFLVPTIAKSGNGQMMFVCTLTPDEVVPPASSVAQGLVTIMFAEDQKRMLIHGLFKDLSDSITSVKLFVGNPDENGTVLLDFTPFVHGNKLTGNADVPKDFYELANLFQIYIQVDTKSNPNGEIRGLFYLFSEYMFSVVASGDQVVPKVNSGGVGIGTVRISLPLSSLEYEISAFSLSGRVKSASIHIGSETENGPLLVELGADDILKGKTDSIELVQQIFDAAFLDQAYIIIVTANNPNGEIRGKLKFSDFIEASALLQGEQVVPPVNAFGKAYAYAYLNFPRQDTLTFELQYTGFGPIEARISNGEVGFNGIKMATLKETSSGKYTGKIPLNKSQLTAFLKDELYFEMTSATNPNGEIRGQLINNLYHSFAFDMCSQQEVSFTTSKAYGAAFLAVNKSKTEMIYSMLVDSLKAADVTSVKMYRGLVGTQGPAFFDMPVPDPYLFEFVNIDAPIAANILNDLAYVNIKTKSRVIGEIRGQVRKLLTCDFNVSTSTPKINDFFMTSFLNEDQLVLDIFSDQNSDIHFSMLDHSGRKMNSWVQKLQAGTNRIYKNIDQIPGGFYILNATHNGATYANLKIVKP</sequence>
<name>A0A9D7XJ49_9BACT</name>
<feature type="domain" description="CHRD" evidence="1">
    <location>
        <begin position="146"/>
        <end position="266"/>
    </location>
</feature>
<comment type="caution">
    <text evidence="2">The sequence shown here is derived from an EMBL/GenBank/DDBJ whole genome shotgun (WGS) entry which is preliminary data.</text>
</comment>
<dbReference type="InterPro" id="IPR010895">
    <property type="entry name" value="CHRD"/>
</dbReference>
<accession>A0A9D7XJ49</accession>
<evidence type="ECO:0000313" key="3">
    <source>
        <dbReference type="Proteomes" id="UP000808349"/>
    </source>
</evidence>
<reference evidence="2 3" key="1">
    <citation type="submission" date="2020-10" db="EMBL/GenBank/DDBJ databases">
        <title>Connecting structure to function with the recovery of over 1000 high-quality activated sludge metagenome-assembled genomes encoding full-length rRNA genes using long-read sequencing.</title>
        <authorList>
            <person name="Singleton C.M."/>
            <person name="Petriglieri F."/>
            <person name="Kristensen J.M."/>
            <person name="Kirkegaard R.H."/>
            <person name="Michaelsen T.Y."/>
            <person name="Andersen M.H."/>
            <person name="Karst S.M."/>
            <person name="Dueholm M.S."/>
            <person name="Nielsen P.H."/>
            <person name="Albertsen M."/>
        </authorList>
    </citation>
    <scope>NUCLEOTIDE SEQUENCE [LARGE SCALE GENOMIC DNA]</scope>
    <source>
        <strain evidence="2">Ribe_18-Q3-R11-54_BAT3C.373</strain>
    </source>
</reference>
<evidence type="ECO:0000259" key="1">
    <source>
        <dbReference type="PROSITE" id="PS50933"/>
    </source>
</evidence>
<dbReference type="EMBL" id="JADKFW010000018">
    <property type="protein sequence ID" value="MBK9719338.1"/>
    <property type="molecule type" value="Genomic_DNA"/>
</dbReference>